<dbReference type="Proteomes" id="UP000070457">
    <property type="component" value="Unassembled WGS sequence"/>
</dbReference>
<sequence length="104" mass="11066">MQINRRQLAAAVAAATWAGLILFAVVDGTGAFGTDIGFTASLQQSGLARIMFADIGVLSTLCAVWIIRTGHRLRYLFAAAALFTGSFAVLPFLSLYLLQPSKTT</sequence>
<keyword evidence="1" id="KW-0472">Membrane</keyword>
<reference evidence="2 3" key="1">
    <citation type="submission" date="2015-02" db="EMBL/GenBank/DDBJ databases">
        <title>Improved understanding of the partial-nitritation anammox process through 23 genomes representing the majority of the microbial community.</title>
        <authorList>
            <person name="Speth D.R."/>
            <person name="In T Zandt M."/>
            <person name="Guerrero Cruz S."/>
            <person name="Jetten M.S."/>
            <person name="Dutilh B.E."/>
        </authorList>
    </citation>
    <scope>NUCLEOTIDE SEQUENCE [LARGE SCALE GENOMIC DNA]</scope>
    <source>
        <strain evidence="2">OLB20</strain>
    </source>
</reference>
<accession>A0A136M035</accession>
<evidence type="ECO:0000313" key="2">
    <source>
        <dbReference type="EMBL" id="KXK27236.1"/>
    </source>
</evidence>
<comment type="caution">
    <text evidence="2">The sequence shown here is derived from an EMBL/GenBank/DDBJ whole genome shotgun (WGS) entry which is preliminary data.</text>
</comment>
<dbReference type="AlphaFoldDB" id="A0A136M035"/>
<evidence type="ECO:0000256" key="1">
    <source>
        <dbReference type="SAM" id="Phobius"/>
    </source>
</evidence>
<organism evidence="2 3">
    <name type="scientific">candidate division WS6 bacterium OLB20</name>
    <dbReference type="NCBI Taxonomy" id="1617426"/>
    <lineage>
        <taxon>Bacteria</taxon>
        <taxon>Candidatus Dojkabacteria</taxon>
    </lineage>
</organism>
<keyword evidence="1" id="KW-0812">Transmembrane</keyword>
<feature type="transmembrane region" description="Helical" evidence="1">
    <location>
        <begin position="75"/>
        <end position="98"/>
    </location>
</feature>
<evidence type="ECO:0008006" key="4">
    <source>
        <dbReference type="Google" id="ProtNLM"/>
    </source>
</evidence>
<proteinExistence type="predicted"/>
<feature type="transmembrane region" description="Helical" evidence="1">
    <location>
        <begin position="49"/>
        <end position="68"/>
    </location>
</feature>
<gene>
    <name evidence="2" type="ORF">TR69_WS6001000109</name>
</gene>
<dbReference type="EMBL" id="JYNZ01000002">
    <property type="protein sequence ID" value="KXK27236.1"/>
    <property type="molecule type" value="Genomic_DNA"/>
</dbReference>
<keyword evidence="1" id="KW-1133">Transmembrane helix</keyword>
<dbReference type="STRING" id="1617426.TR69_WS6001000109"/>
<evidence type="ECO:0000313" key="3">
    <source>
        <dbReference type="Proteomes" id="UP000070457"/>
    </source>
</evidence>
<protein>
    <recommendedName>
        <fullName evidence="4">DUF2834 domain-containing protein</fullName>
    </recommendedName>
</protein>
<name>A0A136M035_9BACT</name>